<feature type="transmembrane region" description="Helical" evidence="2">
    <location>
        <begin position="36"/>
        <end position="53"/>
    </location>
</feature>
<feature type="transmembrane region" description="Helical" evidence="2">
    <location>
        <begin position="104"/>
        <end position="125"/>
    </location>
</feature>
<dbReference type="EMBL" id="MU004192">
    <property type="protein sequence ID" value="KAF2493253.1"/>
    <property type="molecule type" value="Genomic_DNA"/>
</dbReference>
<evidence type="ECO:0000313" key="4">
    <source>
        <dbReference type="Proteomes" id="UP000799750"/>
    </source>
</evidence>
<dbReference type="Proteomes" id="UP000799750">
    <property type="component" value="Unassembled WGS sequence"/>
</dbReference>
<protein>
    <submittedName>
        <fullName evidence="3">Uncharacterized protein</fullName>
    </submittedName>
</protein>
<name>A0A6A6QND0_9PEZI</name>
<keyword evidence="2" id="KW-1133">Transmembrane helix</keyword>
<feature type="transmembrane region" description="Helical" evidence="2">
    <location>
        <begin position="7"/>
        <end position="24"/>
    </location>
</feature>
<accession>A0A6A6QND0</accession>
<keyword evidence="2" id="KW-0812">Transmembrane</keyword>
<gene>
    <name evidence="3" type="ORF">BU16DRAFT_563423</name>
</gene>
<proteinExistence type="predicted"/>
<feature type="region of interest" description="Disordered" evidence="1">
    <location>
        <begin position="262"/>
        <end position="284"/>
    </location>
</feature>
<keyword evidence="4" id="KW-1185">Reference proteome</keyword>
<feature type="transmembrane region" description="Helical" evidence="2">
    <location>
        <begin position="150"/>
        <end position="175"/>
    </location>
</feature>
<dbReference type="OrthoDB" id="10449800at2759"/>
<evidence type="ECO:0000313" key="3">
    <source>
        <dbReference type="EMBL" id="KAF2493253.1"/>
    </source>
</evidence>
<organism evidence="3 4">
    <name type="scientific">Lophium mytilinum</name>
    <dbReference type="NCBI Taxonomy" id="390894"/>
    <lineage>
        <taxon>Eukaryota</taxon>
        <taxon>Fungi</taxon>
        <taxon>Dikarya</taxon>
        <taxon>Ascomycota</taxon>
        <taxon>Pezizomycotina</taxon>
        <taxon>Dothideomycetes</taxon>
        <taxon>Pleosporomycetidae</taxon>
        <taxon>Mytilinidiales</taxon>
        <taxon>Mytilinidiaceae</taxon>
        <taxon>Lophium</taxon>
    </lineage>
</organism>
<dbReference type="AlphaFoldDB" id="A0A6A6QND0"/>
<reference evidence="3" key="1">
    <citation type="journal article" date="2020" name="Stud. Mycol.">
        <title>101 Dothideomycetes genomes: a test case for predicting lifestyles and emergence of pathogens.</title>
        <authorList>
            <person name="Haridas S."/>
            <person name="Albert R."/>
            <person name="Binder M."/>
            <person name="Bloem J."/>
            <person name="Labutti K."/>
            <person name="Salamov A."/>
            <person name="Andreopoulos B."/>
            <person name="Baker S."/>
            <person name="Barry K."/>
            <person name="Bills G."/>
            <person name="Bluhm B."/>
            <person name="Cannon C."/>
            <person name="Castanera R."/>
            <person name="Culley D."/>
            <person name="Daum C."/>
            <person name="Ezra D."/>
            <person name="Gonzalez J."/>
            <person name="Henrissat B."/>
            <person name="Kuo A."/>
            <person name="Liang C."/>
            <person name="Lipzen A."/>
            <person name="Lutzoni F."/>
            <person name="Magnuson J."/>
            <person name="Mondo S."/>
            <person name="Nolan M."/>
            <person name="Ohm R."/>
            <person name="Pangilinan J."/>
            <person name="Park H.-J."/>
            <person name="Ramirez L."/>
            <person name="Alfaro M."/>
            <person name="Sun H."/>
            <person name="Tritt A."/>
            <person name="Yoshinaga Y."/>
            <person name="Zwiers L.-H."/>
            <person name="Turgeon B."/>
            <person name="Goodwin S."/>
            <person name="Spatafora J."/>
            <person name="Crous P."/>
            <person name="Grigoriev I."/>
        </authorList>
    </citation>
    <scope>NUCLEOTIDE SEQUENCE</scope>
    <source>
        <strain evidence="3">CBS 269.34</strain>
    </source>
</reference>
<keyword evidence="2" id="KW-0472">Membrane</keyword>
<feature type="compositionally biased region" description="Polar residues" evidence="1">
    <location>
        <begin position="274"/>
        <end position="284"/>
    </location>
</feature>
<evidence type="ECO:0000256" key="1">
    <source>
        <dbReference type="SAM" id="MobiDB-lite"/>
    </source>
</evidence>
<feature type="transmembrane region" description="Helical" evidence="2">
    <location>
        <begin position="65"/>
        <end position="84"/>
    </location>
</feature>
<feature type="transmembrane region" description="Helical" evidence="2">
    <location>
        <begin position="195"/>
        <end position="217"/>
    </location>
</feature>
<sequence length="321" mass="35977">MLSLTGQLLHWLTAAGAVVLYTVISRANNGRINSPHIYIECPAFIALLVFIFRQAYRIHQHSGSIIVNYTTALGIATVWLGRVASAINYHFALDPIGAKTKNEIIIHLFLGVVLVSQAEWIRLLLFRNYMFITIHPVFHLNLPFKRNQDYYVSLVVCLLWALLQGVLLMLSNLIIHPRGRSCWGICFKASNTRLTLLFESVLMSPLSLLANTLTFLLSRGILPKETWQEIKYPNQGGDRKWEKIFQEDINIEEGKLTSLNPSSVEALTEKSGEPTKTSMTGNIASTTKEIAGPLVVTAKEVELPTRKSEGEMNVLSRESSI</sequence>
<evidence type="ECO:0000256" key="2">
    <source>
        <dbReference type="SAM" id="Phobius"/>
    </source>
</evidence>